<keyword evidence="6" id="KW-1185">Reference proteome</keyword>
<gene>
    <name evidence="5" type="ORF">MW290_11040</name>
</gene>
<proteinExistence type="predicted"/>
<evidence type="ECO:0000259" key="4">
    <source>
        <dbReference type="PROSITE" id="PS01124"/>
    </source>
</evidence>
<accession>A0ABY4S245</accession>
<dbReference type="PANTHER" id="PTHR47894">
    <property type="entry name" value="HTH-TYPE TRANSCRIPTIONAL REGULATOR GADX"/>
    <property type="match status" value="1"/>
</dbReference>
<dbReference type="Pfam" id="PF12625">
    <property type="entry name" value="Arabinose_bd"/>
    <property type="match status" value="1"/>
</dbReference>
<name>A0ABY4S245_AQUTE</name>
<dbReference type="InterPro" id="IPR018060">
    <property type="entry name" value="HTH_AraC"/>
</dbReference>
<evidence type="ECO:0000256" key="2">
    <source>
        <dbReference type="ARBA" id="ARBA00023125"/>
    </source>
</evidence>
<evidence type="ECO:0000256" key="3">
    <source>
        <dbReference type="ARBA" id="ARBA00023163"/>
    </source>
</evidence>
<keyword evidence="2" id="KW-0238">DNA-binding</keyword>
<dbReference type="Pfam" id="PF12833">
    <property type="entry name" value="HTH_18"/>
    <property type="match status" value="1"/>
</dbReference>
<dbReference type="SUPFAM" id="SSF46689">
    <property type="entry name" value="Homeodomain-like"/>
    <property type="match status" value="1"/>
</dbReference>
<evidence type="ECO:0000256" key="1">
    <source>
        <dbReference type="ARBA" id="ARBA00023015"/>
    </source>
</evidence>
<dbReference type="PANTHER" id="PTHR47894:SF1">
    <property type="entry name" value="HTH-TYPE TRANSCRIPTIONAL REGULATOR VQSM"/>
    <property type="match status" value="1"/>
</dbReference>
<dbReference type="EMBL" id="CP097635">
    <property type="protein sequence ID" value="URI06444.1"/>
    <property type="molecule type" value="Genomic_DNA"/>
</dbReference>
<sequence length="345" mass="37687">MNFWDFARGPASVKVVLEFGLARGFSQDDLLARSRIAPQHLQDPNFELSALQELRVVENLLRLAGHPPGLGLQVGQGYRFSTFGLWGYGLVCSATVGEAMARALRFIPLSYAFSRVEQRIEDGLCLLQMRPPDLAPGLSRFLVERDLAAAASLVLEVGGPGLQLQRVELQGGRGRAHRPCPGLTHLGGAPVRWDGEGYCLGFDARWLPHPLPSANPISAAMCDELCAKLVERWRVREGTKALVQQVLAATPGDSRPSVGALAGLTSTSERTLRRRLQAEGTSYREVRAAALAEQARELLRDPALPITRIAERLGYADLSSFSQAFKRWQGLSPAAYRRQLAAAID</sequence>
<keyword evidence="3" id="KW-0804">Transcription</keyword>
<reference evidence="5" key="1">
    <citation type="submission" date="2022-05" db="EMBL/GenBank/DDBJ databases">
        <title>An RpoN-dependent PEP-CTERM gene is involved in floc formation of an Aquincola tertiaricarbonis strain.</title>
        <authorList>
            <person name="Qiu D."/>
            <person name="Xia M."/>
        </authorList>
    </citation>
    <scope>NUCLEOTIDE SEQUENCE</scope>
    <source>
        <strain evidence="5">RN12</strain>
    </source>
</reference>
<dbReference type="InterPro" id="IPR009057">
    <property type="entry name" value="Homeodomain-like_sf"/>
</dbReference>
<evidence type="ECO:0000313" key="6">
    <source>
        <dbReference type="Proteomes" id="UP001056201"/>
    </source>
</evidence>
<protein>
    <submittedName>
        <fullName evidence="5">AraC family transcriptional regulator</fullName>
    </submittedName>
</protein>
<dbReference type="InterPro" id="IPR020449">
    <property type="entry name" value="Tscrpt_reg_AraC-type_HTH"/>
</dbReference>
<dbReference type="PRINTS" id="PR00032">
    <property type="entry name" value="HTHARAC"/>
</dbReference>
<dbReference type="SMART" id="SM00342">
    <property type="entry name" value="HTH_ARAC"/>
    <property type="match status" value="1"/>
</dbReference>
<feature type="domain" description="HTH araC/xylS-type" evidence="4">
    <location>
        <begin position="241"/>
        <end position="339"/>
    </location>
</feature>
<dbReference type="InterPro" id="IPR032687">
    <property type="entry name" value="AraC-type_N"/>
</dbReference>
<dbReference type="Proteomes" id="UP001056201">
    <property type="component" value="Chromosome 1"/>
</dbReference>
<dbReference type="RefSeq" id="WP_250194707.1">
    <property type="nucleotide sequence ID" value="NZ_CP097635.1"/>
</dbReference>
<dbReference type="Gene3D" id="1.10.10.60">
    <property type="entry name" value="Homeodomain-like"/>
    <property type="match status" value="1"/>
</dbReference>
<keyword evidence="1" id="KW-0805">Transcription regulation</keyword>
<organism evidence="5 6">
    <name type="scientific">Aquincola tertiaricarbonis</name>
    <dbReference type="NCBI Taxonomy" id="391953"/>
    <lineage>
        <taxon>Bacteria</taxon>
        <taxon>Pseudomonadati</taxon>
        <taxon>Pseudomonadota</taxon>
        <taxon>Betaproteobacteria</taxon>
        <taxon>Burkholderiales</taxon>
        <taxon>Sphaerotilaceae</taxon>
        <taxon>Aquincola</taxon>
    </lineage>
</organism>
<evidence type="ECO:0000313" key="5">
    <source>
        <dbReference type="EMBL" id="URI06444.1"/>
    </source>
</evidence>
<dbReference type="PROSITE" id="PS01124">
    <property type="entry name" value="HTH_ARAC_FAMILY_2"/>
    <property type="match status" value="1"/>
</dbReference>